<sequence length="965" mass="102943">MDEALSRLLPSYKIGSDGFNWWIGQIEALSKDDPEVKGSFRYKVRIVGEHVKTCEIVGSNDLPWASVVMPVTAPMTVGGPVQGAPKLQIGNWVIGFYMDPDKQKPIIMGQMPQVMGSTGLINEFKPGECNSFTTYLDPRNNPYTDGPAKIAASTVESGEVPQTEPASSVTPEGSSKATQGETEAPKSAPPLRVIADLEQENICIQLADSCGKEKDLGWTFADLLGDMLAEIQSNNGNIGTALINRATGEISDGITDVTKYINQFIAVTELFLAKVKGIIKNGLKLGVDALIKAVLRQTDEGNALTPVTEFFNKQLKKLGCEMADIGERLAQFLTDLIMSYVDQIYRAAACQVDLLVSSVLNRIQSELNNLVSEILGFISNILGPIGDVLNIIGSTISKILSLLGITCGGGDKRCAKYKKECVHGDEDEEEEDEENFLDKLLSDLEDDIEGIAPGLGFDNTTYTCSDAYTGRPMGITGIGFIGGTPGIPGGQITPAPKIIYEIDDVKVTEGQVAKFTITRSGYTEITSSLNFRTSDDTAEAGSDYMKKEGLIVFEKGQVETTIEVFTLNDDDTEAGGEDFKLILTNATPGASNLATVAFKKNIGICTIFSADFSFPPGITSPDGVIPNNPFNPILGDPIKKIGEVFPPASDPEIIGDFDGDGETDDPNAILYQLLADKTAVKEGDFVVFTINTLNVVDGTTVPWIISGSNISTSDIVGGQLTGYAVIDNGTASVVVGIEEDAEIELAEIMTFTLSGKAISKNVTIVSQKDPDDFDLGVDDDDPSVVIVDPVNPIAGPPVTDPGGGIIEIPIKKPGGPYVIPPYVLIGGEGYGATAQALLNSNGFVTEIRVMNPGIGYRLNKPQDGGLRCIIDSFTMVRPGQGYTSAPTVWINNRKDIAEAVVEDGRVVTVRILDREITFDEYPEVLIIGGGGIGAKWIPSFACLDTPALAAVGSTKIGTGRYIDCP</sequence>
<dbReference type="Gene3D" id="2.60.40.2030">
    <property type="match status" value="1"/>
</dbReference>
<feature type="domain" description="Calx-beta" evidence="5">
    <location>
        <begin position="488"/>
        <end position="584"/>
    </location>
</feature>
<feature type="region of interest" description="Disordered" evidence="4">
    <location>
        <begin position="154"/>
        <end position="188"/>
    </location>
</feature>
<dbReference type="Pfam" id="PF03160">
    <property type="entry name" value="Calx-beta"/>
    <property type="match status" value="1"/>
</dbReference>
<dbReference type="GeneID" id="18504587"/>
<accession>V5USW8</accession>
<evidence type="ECO:0000259" key="5">
    <source>
        <dbReference type="SMART" id="SM00237"/>
    </source>
</evidence>
<reference evidence="6 7" key="1">
    <citation type="journal article" date="2014" name="Nature">
        <title>Viral tagging reveals discrete populations in Synechococcus viral genome sequence space.</title>
        <authorList>
            <person name="Deng L."/>
            <person name="Ignacio Espinoza J.C."/>
            <person name="Gregory A.C."/>
            <person name="Poulos B.T."/>
            <person name="Weitz J.S."/>
            <person name="Hugenholtz P."/>
            <person name="Sullivan M.B."/>
        </authorList>
    </citation>
    <scope>NUCLEOTIDE SEQUENCE [LARGE SCALE GENOMIC DNA]</scope>
</reference>
<dbReference type="GO" id="GO:0001965">
    <property type="term" value="F:G-protein alpha-subunit binding"/>
    <property type="evidence" value="ECO:0007669"/>
    <property type="project" value="TreeGrafter"/>
</dbReference>
<evidence type="ECO:0000313" key="6">
    <source>
        <dbReference type="EMBL" id="AHB80425.1"/>
    </source>
</evidence>
<organism evidence="6 7">
    <name type="scientific">Synechococcus phage ACG-2014h</name>
    <dbReference type="NCBI Taxonomy" id="1340810"/>
    <lineage>
        <taxon>Viruses</taxon>
        <taxon>Duplodnaviria</taxon>
        <taxon>Heunggongvirae</taxon>
        <taxon>Uroviricota</taxon>
        <taxon>Caudoviricetes</taxon>
        <taxon>Pantevenvirales</taxon>
        <taxon>Kyanoviridae</taxon>
        <taxon>Sedonavirus</taxon>
        <taxon>Sedonavirus tusconh</taxon>
    </lineage>
</organism>
<gene>
    <name evidence="6" type="ORF">S-MbCM7_011</name>
</gene>
<feature type="compositionally biased region" description="Polar residues" evidence="4">
    <location>
        <begin position="164"/>
        <end position="181"/>
    </location>
</feature>
<keyword evidence="7" id="KW-1185">Reference proteome</keyword>
<dbReference type="GO" id="GO:0016020">
    <property type="term" value="C:membrane"/>
    <property type="evidence" value="ECO:0007669"/>
    <property type="project" value="InterPro"/>
</dbReference>
<dbReference type="InterPro" id="IPR003644">
    <property type="entry name" value="Calx_beta"/>
</dbReference>
<dbReference type="GO" id="GO:0004930">
    <property type="term" value="F:G protein-coupled receptor activity"/>
    <property type="evidence" value="ECO:0007669"/>
    <property type="project" value="InterPro"/>
</dbReference>
<evidence type="ECO:0000313" key="7">
    <source>
        <dbReference type="Proteomes" id="UP000018808"/>
    </source>
</evidence>
<dbReference type="RefSeq" id="YP_009008145.1">
    <property type="nucleotide sequence ID" value="NC_023587.1"/>
</dbReference>
<keyword evidence="2" id="KW-0677">Repeat</keyword>
<keyword evidence="1" id="KW-0732">Signal</keyword>
<dbReference type="InterPro" id="IPR038081">
    <property type="entry name" value="CalX-like_sf"/>
</dbReference>
<dbReference type="SUPFAM" id="SSF141072">
    <property type="entry name" value="CalX-like"/>
    <property type="match status" value="1"/>
</dbReference>
<dbReference type="OrthoDB" id="1676at10239"/>
<dbReference type="Proteomes" id="UP000018808">
    <property type="component" value="Segment"/>
</dbReference>
<dbReference type="GO" id="GO:0010855">
    <property type="term" value="F:adenylate cyclase inhibitor activity"/>
    <property type="evidence" value="ECO:0007669"/>
    <property type="project" value="TreeGrafter"/>
</dbReference>
<proteinExistence type="predicted"/>
<dbReference type="KEGG" id="vg:18504587"/>
<dbReference type="GO" id="GO:0071277">
    <property type="term" value="P:cellular response to calcium ion"/>
    <property type="evidence" value="ECO:0007669"/>
    <property type="project" value="TreeGrafter"/>
</dbReference>
<protein>
    <submittedName>
        <fullName evidence="6">Baseplate wedge initiator</fullName>
    </submittedName>
</protein>
<evidence type="ECO:0000256" key="2">
    <source>
        <dbReference type="ARBA" id="ARBA00022737"/>
    </source>
</evidence>
<evidence type="ECO:0000256" key="4">
    <source>
        <dbReference type="SAM" id="MobiDB-lite"/>
    </source>
</evidence>
<dbReference type="Gene3D" id="2.40.50.260">
    <property type="entry name" value="Nucleic acid-binding protein domain"/>
    <property type="match status" value="1"/>
</dbReference>
<dbReference type="PANTHER" id="PTHR46682:SF1">
    <property type="entry name" value="ADHESION G-PROTEIN COUPLED RECEPTOR V1"/>
    <property type="match status" value="1"/>
</dbReference>
<dbReference type="PANTHER" id="PTHR46682">
    <property type="entry name" value="ADHESION G-PROTEIN COUPLED RECEPTOR V1"/>
    <property type="match status" value="1"/>
</dbReference>
<evidence type="ECO:0000256" key="3">
    <source>
        <dbReference type="ARBA" id="ARBA00022837"/>
    </source>
</evidence>
<name>V5USW8_9CAUD</name>
<dbReference type="EMBL" id="KF156338">
    <property type="protein sequence ID" value="AHB80425.1"/>
    <property type="molecule type" value="Genomic_DNA"/>
</dbReference>
<keyword evidence="3" id="KW-0106">Calcium</keyword>
<dbReference type="SUPFAM" id="SSF69255">
    <property type="entry name" value="gp5 N-terminal domain-like"/>
    <property type="match status" value="1"/>
</dbReference>
<dbReference type="InterPro" id="IPR026919">
    <property type="entry name" value="ADGRV1"/>
</dbReference>
<evidence type="ECO:0000256" key="1">
    <source>
        <dbReference type="ARBA" id="ARBA00022729"/>
    </source>
</evidence>
<dbReference type="SMART" id="SM00237">
    <property type="entry name" value="Calx_beta"/>
    <property type="match status" value="1"/>
</dbReference>